<feature type="transmembrane region" description="Helical" evidence="2">
    <location>
        <begin position="37"/>
        <end position="55"/>
    </location>
</feature>
<dbReference type="PANTHER" id="PTHR28008">
    <property type="entry name" value="DOMAIN PROTEIN, PUTATIVE (AFU_ORTHOLOGUE AFUA_3G10980)-RELATED"/>
    <property type="match status" value="1"/>
</dbReference>
<dbReference type="PANTHER" id="PTHR28008:SF1">
    <property type="entry name" value="DOMAIN PROTEIN, PUTATIVE (AFU_ORTHOLOGUE AFUA_3G10980)-RELATED"/>
    <property type="match status" value="1"/>
</dbReference>
<dbReference type="OrthoDB" id="63581at2759"/>
<keyword evidence="2" id="KW-1133">Transmembrane helix</keyword>
<organism evidence="3 4">
    <name type="scientific">Filobasidium floriforme</name>
    <dbReference type="NCBI Taxonomy" id="5210"/>
    <lineage>
        <taxon>Eukaryota</taxon>
        <taxon>Fungi</taxon>
        <taxon>Dikarya</taxon>
        <taxon>Basidiomycota</taxon>
        <taxon>Agaricomycotina</taxon>
        <taxon>Tremellomycetes</taxon>
        <taxon>Filobasidiales</taxon>
        <taxon>Filobasidiaceae</taxon>
        <taxon>Filobasidium</taxon>
    </lineage>
</organism>
<comment type="caution">
    <text evidence="3">The sequence shown here is derived from an EMBL/GenBank/DDBJ whole genome shotgun (WGS) entry which is preliminary data.</text>
</comment>
<protein>
    <recommendedName>
        <fullName evidence="5">Transmembrane protein</fullName>
    </recommendedName>
</protein>
<evidence type="ECO:0000313" key="4">
    <source>
        <dbReference type="Proteomes" id="UP000812966"/>
    </source>
</evidence>
<feature type="compositionally biased region" description="Basic and acidic residues" evidence="1">
    <location>
        <begin position="174"/>
        <end position="184"/>
    </location>
</feature>
<keyword evidence="4" id="KW-1185">Reference proteome</keyword>
<feature type="region of interest" description="Disordered" evidence="1">
    <location>
        <begin position="174"/>
        <end position="244"/>
    </location>
</feature>
<feature type="compositionally biased region" description="Polar residues" evidence="1">
    <location>
        <begin position="234"/>
        <end position="244"/>
    </location>
</feature>
<evidence type="ECO:0000256" key="2">
    <source>
        <dbReference type="SAM" id="Phobius"/>
    </source>
</evidence>
<evidence type="ECO:0008006" key="5">
    <source>
        <dbReference type="Google" id="ProtNLM"/>
    </source>
</evidence>
<evidence type="ECO:0000313" key="3">
    <source>
        <dbReference type="EMBL" id="KAG7579994.1"/>
    </source>
</evidence>
<feature type="transmembrane region" description="Helical" evidence="2">
    <location>
        <begin position="67"/>
        <end position="86"/>
    </location>
</feature>
<dbReference type="Proteomes" id="UP000812966">
    <property type="component" value="Unassembled WGS sequence"/>
</dbReference>
<accession>A0A8K0JWS3</accession>
<keyword evidence="2" id="KW-0472">Membrane</keyword>
<dbReference type="EMBL" id="JABELV010000002">
    <property type="protein sequence ID" value="KAG7579994.1"/>
    <property type="molecule type" value="Genomic_DNA"/>
</dbReference>
<evidence type="ECO:0000256" key="1">
    <source>
        <dbReference type="SAM" id="MobiDB-lite"/>
    </source>
</evidence>
<name>A0A8K0JWS3_9TREE</name>
<proteinExistence type="predicted"/>
<sequence length="244" mass="27564">MDYSSYRQQWIVLQEDLWEACTRSYPLKTSPLQIRPVVIFVLAAWLVILGVLGMAPIPEVPVNDKVLHFFGMGIATFLLYFVIVVPDHARRIWYYRRAPLILTLICGFFSGGILSEIAQGWLPANLLGSSAFFCLAHELKRRSRKRFEISRLYQPISSSNNFHSRARDRFQDLERDGRASHDSYDVDEEDVWGDAASQRGTRGARGARGQDEPSTAQQGFSLGDDDDDEEIDTNKTSGPGNTTT</sequence>
<reference evidence="3" key="1">
    <citation type="submission" date="2020-04" db="EMBL/GenBank/DDBJ databases">
        <title>Analysis of mating type loci in Filobasidium floriforme.</title>
        <authorList>
            <person name="Nowrousian M."/>
        </authorList>
    </citation>
    <scope>NUCLEOTIDE SEQUENCE</scope>
    <source>
        <strain evidence="3">CBS 6242</strain>
    </source>
</reference>
<gene>
    <name evidence="3" type="ORF">FFLO_00202</name>
</gene>
<keyword evidence="2" id="KW-0812">Transmembrane</keyword>
<dbReference type="AlphaFoldDB" id="A0A8K0JWS3"/>
<feature type="transmembrane region" description="Helical" evidence="2">
    <location>
        <begin position="98"/>
        <end position="115"/>
    </location>
</feature>